<dbReference type="PANTHER" id="PTHR12589:SF7">
    <property type="entry name" value="6-PYRUVOYL TETRAHYDROBIOPTERIN SYNTHASE"/>
    <property type="match status" value="1"/>
</dbReference>
<evidence type="ECO:0000256" key="9">
    <source>
        <dbReference type="ARBA" id="ARBA00031449"/>
    </source>
</evidence>
<dbReference type="Gene3D" id="3.30.479.10">
    <property type="entry name" value="6-pyruvoyl tetrahydropterin synthase/QueD"/>
    <property type="match status" value="2"/>
</dbReference>
<dbReference type="InterPro" id="IPR007115">
    <property type="entry name" value="6-PTP_synth/QueD"/>
</dbReference>
<dbReference type="Proteomes" id="UP000027284">
    <property type="component" value="Unassembled WGS sequence"/>
</dbReference>
<evidence type="ECO:0000256" key="2">
    <source>
        <dbReference type="ARBA" id="ARBA00005061"/>
    </source>
</evidence>
<name>A0A062XSK4_9BACT</name>
<proteinExistence type="inferred from homology"/>
<evidence type="ECO:0000256" key="1">
    <source>
        <dbReference type="ARBA" id="ARBA00001947"/>
    </source>
</evidence>
<evidence type="ECO:0000313" key="12">
    <source>
        <dbReference type="Proteomes" id="UP000027284"/>
    </source>
</evidence>
<dbReference type="Pfam" id="PF01242">
    <property type="entry name" value="PTPS"/>
    <property type="match status" value="1"/>
</dbReference>
<dbReference type="SUPFAM" id="SSF55620">
    <property type="entry name" value="Tetrahydrobiopterin biosynthesis enzymes-like"/>
    <property type="match status" value="1"/>
</dbReference>
<protein>
    <recommendedName>
        <fullName evidence="5">6-carboxy-5,6,7,8-tetrahydropterin synthase</fullName>
        <ecNumber evidence="4">4.1.2.50</ecNumber>
    </recommendedName>
    <alternativeName>
        <fullName evidence="9">Queuosine biosynthesis protein QueD</fullName>
    </alternativeName>
</protein>
<comment type="similarity">
    <text evidence="3">Belongs to the PTPS family. QueD subfamily.</text>
</comment>
<evidence type="ECO:0000256" key="3">
    <source>
        <dbReference type="ARBA" id="ARBA00008900"/>
    </source>
</evidence>
<dbReference type="RefSeq" id="WP_038048765.1">
    <property type="nucleotide sequence ID" value="NZ_JMFG01000016.1"/>
</dbReference>
<evidence type="ECO:0000256" key="6">
    <source>
        <dbReference type="ARBA" id="ARBA00022723"/>
    </source>
</evidence>
<comment type="caution">
    <text evidence="11">The sequence shown here is derived from an EMBL/GenBank/DDBJ whole genome shotgun (WGS) entry which is preliminary data.</text>
</comment>
<dbReference type="STRING" id="1312852.EG19_02225"/>
<evidence type="ECO:0000313" key="11">
    <source>
        <dbReference type="EMBL" id="KDA53808.1"/>
    </source>
</evidence>
<gene>
    <name evidence="11" type="ORF">EG19_02225</name>
</gene>
<evidence type="ECO:0000256" key="5">
    <source>
        <dbReference type="ARBA" id="ARBA00018141"/>
    </source>
</evidence>
<dbReference type="GO" id="GO:0046872">
    <property type="term" value="F:metal ion binding"/>
    <property type="evidence" value="ECO:0007669"/>
    <property type="project" value="UniProtKB-KW"/>
</dbReference>
<reference evidence="11 12" key="1">
    <citation type="submission" date="2014-04" db="EMBL/GenBank/DDBJ databases">
        <title>The Genome Sequence of Thermoanaerobaculum aquaticum MP-01, The First Cultivated Group 23 Acidobacterium.</title>
        <authorList>
            <person name="Stamps B.W."/>
            <person name="Losey N.A."/>
            <person name="Lawson P.A."/>
            <person name="Stevenson B.S."/>
        </authorList>
    </citation>
    <scope>NUCLEOTIDE SEQUENCE [LARGE SCALE GENOMIC DNA]</scope>
    <source>
        <strain evidence="11 12">MP-01</strain>
    </source>
</reference>
<dbReference type="InterPro" id="IPR038418">
    <property type="entry name" value="6-PTP_synth/QueD_sf"/>
</dbReference>
<dbReference type="OrthoDB" id="9804698at2"/>
<comment type="pathway">
    <text evidence="2">Purine metabolism; 7-cyano-7-deazaguanine biosynthesis.</text>
</comment>
<dbReference type="PANTHER" id="PTHR12589">
    <property type="entry name" value="PYRUVOYL TETRAHYDROBIOPTERIN SYNTHASE"/>
    <property type="match status" value="1"/>
</dbReference>
<dbReference type="EC" id="4.1.2.50" evidence="4"/>
<dbReference type="AlphaFoldDB" id="A0A062XSK4"/>
<evidence type="ECO:0000256" key="4">
    <source>
        <dbReference type="ARBA" id="ARBA00012982"/>
    </source>
</evidence>
<accession>A0A062XSK4</accession>
<dbReference type="UniPathway" id="UPA00391"/>
<keyword evidence="8" id="KW-0456">Lyase</keyword>
<evidence type="ECO:0000256" key="7">
    <source>
        <dbReference type="ARBA" id="ARBA00022833"/>
    </source>
</evidence>
<evidence type="ECO:0000256" key="10">
    <source>
        <dbReference type="ARBA" id="ARBA00048807"/>
    </source>
</evidence>
<keyword evidence="12" id="KW-1185">Reference proteome</keyword>
<dbReference type="GO" id="GO:0070497">
    <property type="term" value="F:6-carboxytetrahydropterin synthase activity"/>
    <property type="evidence" value="ECO:0007669"/>
    <property type="project" value="UniProtKB-EC"/>
</dbReference>
<dbReference type="EMBL" id="JMFG01000016">
    <property type="protein sequence ID" value="KDA53808.1"/>
    <property type="molecule type" value="Genomic_DNA"/>
</dbReference>
<keyword evidence="7" id="KW-0862">Zinc</keyword>
<comment type="cofactor">
    <cofactor evidence="1">
        <name>Zn(2+)</name>
        <dbReference type="ChEBI" id="CHEBI:29105"/>
    </cofactor>
</comment>
<comment type="catalytic activity">
    <reaction evidence="10">
        <text>7,8-dihydroneopterin 3'-triphosphate + H2O = 6-carboxy-5,6,7,8-tetrahydropterin + triphosphate + acetaldehyde + 2 H(+)</text>
        <dbReference type="Rhea" id="RHEA:27966"/>
        <dbReference type="ChEBI" id="CHEBI:15343"/>
        <dbReference type="ChEBI" id="CHEBI:15377"/>
        <dbReference type="ChEBI" id="CHEBI:15378"/>
        <dbReference type="ChEBI" id="CHEBI:18036"/>
        <dbReference type="ChEBI" id="CHEBI:58462"/>
        <dbReference type="ChEBI" id="CHEBI:61032"/>
        <dbReference type="EC" id="4.1.2.50"/>
    </reaction>
</comment>
<keyword evidence="6" id="KW-0479">Metal-binding</keyword>
<sequence length="153" mass="17360">MGSFRVAKQFTFDAGHRLVSHPELCRHLHGHTYRVEVVLEAPSLDPNAMVCDYKALSLLVRSVLAPLDHAMILWREDPLRGVLEQAGERVVVLDAEPSAEVLAQHLFSEIKKVLAQAAAEPQRVAPYRWRPEIRLVSVRLWETPTTWAEYSEA</sequence>
<organism evidence="11 12">
    <name type="scientific">Thermoanaerobaculum aquaticum</name>
    <dbReference type="NCBI Taxonomy" id="1312852"/>
    <lineage>
        <taxon>Bacteria</taxon>
        <taxon>Pseudomonadati</taxon>
        <taxon>Acidobacteriota</taxon>
        <taxon>Thermoanaerobaculia</taxon>
        <taxon>Thermoanaerobaculales</taxon>
        <taxon>Thermoanaerobaculaceae</taxon>
        <taxon>Thermoanaerobaculum</taxon>
    </lineage>
</organism>
<evidence type="ECO:0000256" key="8">
    <source>
        <dbReference type="ARBA" id="ARBA00023239"/>
    </source>
</evidence>